<evidence type="ECO:0000256" key="3">
    <source>
        <dbReference type="ARBA" id="ARBA00022475"/>
    </source>
</evidence>
<evidence type="ECO:0000313" key="14">
    <source>
        <dbReference type="Proteomes" id="UP001526426"/>
    </source>
</evidence>
<keyword evidence="3" id="KW-1003">Cell membrane</keyword>
<evidence type="ECO:0000256" key="6">
    <source>
        <dbReference type="ARBA" id="ARBA00022989"/>
    </source>
</evidence>
<evidence type="ECO:0000313" key="13">
    <source>
        <dbReference type="EMBL" id="MCW6036623.1"/>
    </source>
</evidence>
<dbReference type="RefSeq" id="WP_265264402.1">
    <property type="nucleotide sequence ID" value="NZ_JAIHOM010000041.1"/>
</dbReference>
<evidence type="ECO:0000256" key="2">
    <source>
        <dbReference type="ARBA" id="ARBA00005801"/>
    </source>
</evidence>
<keyword evidence="9" id="KW-0808">Transferase</keyword>
<dbReference type="InterPro" id="IPR010627">
    <property type="entry name" value="Prepilin_pept_A24_N"/>
</dbReference>
<dbReference type="Pfam" id="PF01478">
    <property type="entry name" value="Peptidase_A24"/>
    <property type="match status" value="1"/>
</dbReference>
<dbReference type="PRINTS" id="PR00864">
    <property type="entry name" value="PREPILNPTASE"/>
</dbReference>
<keyword evidence="9" id="KW-0645">Protease</keyword>
<comment type="subcellular location">
    <subcellularLocation>
        <location evidence="1">Cell inner membrane</location>
        <topology evidence="1">Multi-pass membrane protein</topology>
    </subcellularLocation>
    <subcellularLocation>
        <location evidence="9">Cell membrane</location>
        <topology evidence="9">Multi-pass membrane protein</topology>
    </subcellularLocation>
</comment>
<feature type="transmembrane region" description="Helical" evidence="10">
    <location>
        <begin position="164"/>
        <end position="187"/>
    </location>
</feature>
<keyword evidence="9" id="KW-0378">Hydrolase</keyword>
<feature type="transmembrane region" description="Helical" evidence="10">
    <location>
        <begin position="7"/>
        <end position="28"/>
    </location>
</feature>
<feature type="domain" description="Prepilin type IV endopeptidase peptidase" evidence="11">
    <location>
        <begin position="108"/>
        <end position="225"/>
    </location>
</feature>
<evidence type="ECO:0000256" key="1">
    <source>
        <dbReference type="ARBA" id="ARBA00004429"/>
    </source>
</evidence>
<protein>
    <recommendedName>
        <fullName evidence="9">Prepilin leader peptidase/N-methyltransferase</fullName>
        <ecNumber evidence="9">2.1.1.-</ecNumber>
        <ecNumber evidence="9">3.4.23.43</ecNumber>
    </recommendedName>
</protein>
<feature type="transmembrane region" description="Helical" evidence="10">
    <location>
        <begin position="77"/>
        <end position="98"/>
    </location>
</feature>
<dbReference type="Proteomes" id="UP001526426">
    <property type="component" value="Unassembled WGS sequence"/>
</dbReference>
<keyword evidence="4" id="KW-0997">Cell inner membrane</keyword>
<gene>
    <name evidence="13" type="ORF">K4A83_10155</name>
</gene>
<dbReference type="EC" id="2.1.1.-" evidence="9"/>
<comment type="function">
    <text evidence="9">Plays an essential role in type IV pili and type II pseudopili formation by proteolytically removing the leader sequence from substrate proteins and subsequently monomethylating the alpha-amino group of the newly exposed N-terminal phenylalanine.</text>
</comment>
<sequence length="273" mass="29761">MIFWVELIITLFVLVFGAAIGSFLNVVIYRIPAGLSILSPPSRCPHCLHPLGIRENIPVLGWLLLKGRCKHCHAPIAIRYPLIEAITALLFVGVYWQFGLTVQTLGYWVFVSWLLALAFIDLDTFTLPNCLTQPGLLLGLGFTAWVGWQETQTVEGVILPLMEAIVGGVLGIWLLDVIRIVGSVALGKTAMGAGDGKLAAMMGVWLGWQYLLVAGFLACGLGSMVGGGAIALGWLQRSQPIPFGPFLALAALLTLFWGEMFLSTYLRWFFPLS</sequence>
<dbReference type="EMBL" id="JAIHOM010000041">
    <property type="protein sequence ID" value="MCW6036623.1"/>
    <property type="molecule type" value="Genomic_DNA"/>
</dbReference>
<keyword evidence="9" id="KW-0489">Methyltransferase</keyword>
<evidence type="ECO:0000256" key="4">
    <source>
        <dbReference type="ARBA" id="ARBA00022519"/>
    </source>
</evidence>
<name>A0ABT3L549_9CYAN</name>
<dbReference type="PANTHER" id="PTHR30487:SF0">
    <property type="entry name" value="PREPILIN LEADER PEPTIDASE_N-METHYLTRANSFERASE-RELATED"/>
    <property type="match status" value="1"/>
</dbReference>
<keyword evidence="7 10" id="KW-0472">Membrane</keyword>
<comment type="caution">
    <text evidence="13">The sequence shown here is derived from an EMBL/GenBank/DDBJ whole genome shotgun (WGS) entry which is preliminary data.</text>
</comment>
<evidence type="ECO:0000256" key="7">
    <source>
        <dbReference type="ARBA" id="ARBA00023136"/>
    </source>
</evidence>
<comment type="catalytic activity">
    <reaction evidence="9">
        <text>Typically cleaves a -Gly-|-Phe- bond to release an N-terminal, basic peptide of 5-8 residues from type IV prepilin, and then N-methylates the new N-terminal amino group, the methyl donor being S-adenosyl-L-methionine.</text>
        <dbReference type="EC" id="3.4.23.43"/>
    </reaction>
</comment>
<keyword evidence="6 10" id="KW-1133">Transmembrane helix</keyword>
<evidence type="ECO:0000259" key="12">
    <source>
        <dbReference type="Pfam" id="PF06750"/>
    </source>
</evidence>
<evidence type="ECO:0000256" key="5">
    <source>
        <dbReference type="ARBA" id="ARBA00022692"/>
    </source>
</evidence>
<dbReference type="InterPro" id="IPR050882">
    <property type="entry name" value="Prepilin_peptidase/N-MTase"/>
</dbReference>
<feature type="domain" description="Prepilin peptidase A24 N-terminal" evidence="12">
    <location>
        <begin position="15"/>
        <end position="98"/>
    </location>
</feature>
<dbReference type="Pfam" id="PF06750">
    <property type="entry name" value="A24_N_bact"/>
    <property type="match status" value="1"/>
</dbReference>
<comment type="similarity">
    <text evidence="2 8">Belongs to the peptidase A24 family.</text>
</comment>
<feature type="transmembrane region" description="Helical" evidence="10">
    <location>
        <begin position="246"/>
        <end position="270"/>
    </location>
</feature>
<dbReference type="EC" id="3.4.23.43" evidence="9"/>
<evidence type="ECO:0000256" key="10">
    <source>
        <dbReference type="SAM" id="Phobius"/>
    </source>
</evidence>
<dbReference type="Gene3D" id="1.20.120.1220">
    <property type="match status" value="1"/>
</dbReference>
<dbReference type="InterPro" id="IPR000045">
    <property type="entry name" value="Prepilin_IV_endopep_pep"/>
</dbReference>
<dbReference type="InterPro" id="IPR014032">
    <property type="entry name" value="Peptidase_A24A_bac"/>
</dbReference>
<evidence type="ECO:0000259" key="11">
    <source>
        <dbReference type="Pfam" id="PF01478"/>
    </source>
</evidence>
<keyword evidence="5 9" id="KW-0812">Transmembrane</keyword>
<feature type="transmembrane region" description="Helical" evidence="10">
    <location>
        <begin position="208"/>
        <end position="234"/>
    </location>
</feature>
<proteinExistence type="inferred from homology"/>
<feature type="transmembrane region" description="Helical" evidence="10">
    <location>
        <begin position="104"/>
        <end position="122"/>
    </location>
</feature>
<accession>A0ABT3L549</accession>
<dbReference type="PANTHER" id="PTHR30487">
    <property type="entry name" value="TYPE 4 PREPILIN-LIKE PROTEINS LEADER PEPTIDE-PROCESSING ENZYME"/>
    <property type="match status" value="1"/>
</dbReference>
<evidence type="ECO:0000256" key="8">
    <source>
        <dbReference type="RuleBase" id="RU003793"/>
    </source>
</evidence>
<keyword evidence="9" id="KW-0511">Multifunctional enzyme</keyword>
<organism evidence="13 14">
    <name type="scientific">Spirulina subsalsa FACHB-351</name>
    <dbReference type="NCBI Taxonomy" id="234711"/>
    <lineage>
        <taxon>Bacteria</taxon>
        <taxon>Bacillati</taxon>
        <taxon>Cyanobacteriota</taxon>
        <taxon>Cyanophyceae</taxon>
        <taxon>Spirulinales</taxon>
        <taxon>Spirulinaceae</taxon>
        <taxon>Spirulina</taxon>
    </lineage>
</organism>
<evidence type="ECO:0000256" key="9">
    <source>
        <dbReference type="RuleBase" id="RU003794"/>
    </source>
</evidence>
<reference evidence="13 14" key="1">
    <citation type="submission" date="2021-08" db="EMBL/GenBank/DDBJ databases">
        <title>Draft genome sequence of Spirulina subsalsa with high tolerance to salinity and hype-accumulation of phycocyanin.</title>
        <authorList>
            <person name="Pei H."/>
            <person name="Jiang L."/>
        </authorList>
    </citation>
    <scope>NUCLEOTIDE SEQUENCE [LARGE SCALE GENOMIC DNA]</scope>
    <source>
        <strain evidence="13 14">FACHB-351</strain>
    </source>
</reference>
<keyword evidence="14" id="KW-1185">Reference proteome</keyword>